<dbReference type="PANTHER" id="PTHR44329:SF260">
    <property type="entry name" value="PROTEIN KINASE DOMAIN-CONTAINING PROTEIN"/>
    <property type="match status" value="1"/>
</dbReference>
<gene>
    <name evidence="2" type="ORF">WJX84_002293</name>
</gene>
<feature type="domain" description="Protein kinase" evidence="1">
    <location>
        <begin position="146"/>
        <end position="320"/>
    </location>
</feature>
<proteinExistence type="predicted"/>
<evidence type="ECO:0000313" key="2">
    <source>
        <dbReference type="EMBL" id="KAK9854800.1"/>
    </source>
</evidence>
<dbReference type="GO" id="GO:0004674">
    <property type="term" value="F:protein serine/threonine kinase activity"/>
    <property type="evidence" value="ECO:0007669"/>
    <property type="project" value="TreeGrafter"/>
</dbReference>
<name>A0AAW1SSA4_9CHLO</name>
<dbReference type="SMART" id="SM00220">
    <property type="entry name" value="S_TKc"/>
    <property type="match status" value="1"/>
</dbReference>
<dbReference type="GO" id="GO:0005524">
    <property type="term" value="F:ATP binding"/>
    <property type="evidence" value="ECO:0007669"/>
    <property type="project" value="InterPro"/>
</dbReference>
<dbReference type="PROSITE" id="PS00108">
    <property type="entry name" value="PROTEIN_KINASE_ST"/>
    <property type="match status" value="1"/>
</dbReference>
<dbReference type="Gene3D" id="1.10.510.10">
    <property type="entry name" value="Transferase(Phosphotransferase) domain 1"/>
    <property type="match status" value="1"/>
</dbReference>
<evidence type="ECO:0000259" key="1">
    <source>
        <dbReference type="PROSITE" id="PS50011"/>
    </source>
</evidence>
<accession>A0AAW1SSA4</accession>
<dbReference type="InterPro" id="IPR000719">
    <property type="entry name" value="Prot_kinase_dom"/>
</dbReference>
<dbReference type="SUPFAM" id="SSF56112">
    <property type="entry name" value="Protein kinase-like (PK-like)"/>
    <property type="match status" value="1"/>
</dbReference>
<reference evidence="2 3" key="1">
    <citation type="journal article" date="2024" name="Nat. Commun.">
        <title>Phylogenomics reveals the evolutionary origins of lichenization in chlorophyte algae.</title>
        <authorList>
            <person name="Puginier C."/>
            <person name="Libourel C."/>
            <person name="Otte J."/>
            <person name="Skaloud P."/>
            <person name="Haon M."/>
            <person name="Grisel S."/>
            <person name="Petersen M."/>
            <person name="Berrin J.G."/>
            <person name="Delaux P.M."/>
            <person name="Dal Grande F."/>
            <person name="Keller J."/>
        </authorList>
    </citation>
    <scope>NUCLEOTIDE SEQUENCE [LARGE SCALE GENOMIC DNA]</scope>
    <source>
        <strain evidence="2 3">SAG 2523</strain>
    </source>
</reference>
<comment type="caution">
    <text evidence="2">The sequence shown here is derived from an EMBL/GenBank/DDBJ whole genome shotgun (WGS) entry which is preliminary data.</text>
</comment>
<dbReference type="InterPro" id="IPR008271">
    <property type="entry name" value="Ser/Thr_kinase_AS"/>
</dbReference>
<evidence type="ECO:0000313" key="3">
    <source>
        <dbReference type="Proteomes" id="UP001485043"/>
    </source>
</evidence>
<dbReference type="Pfam" id="PF00069">
    <property type="entry name" value="Pkinase"/>
    <property type="match status" value="1"/>
</dbReference>
<dbReference type="Proteomes" id="UP001485043">
    <property type="component" value="Unassembled WGS sequence"/>
</dbReference>
<sequence length="320" mass="35171">MYKRKAKRKALARPNKVGLRRGRPIEVTTPTRQAAKTAHSKIAACPRRSSLLPQQLQTFLKATAKALQALQGLPMHKSAKAWASNLVEMKNHGNEDAAGYSPACSCAWSQTRLPIAVALTSSRCQAAVLSKAAAHDRLQDSSHPLAPFLTYLASGSYGAVFQAKWHDGSEVAMKVQRQEDAKLEVLGLKAAANCRFCIKMVAHAEMDVTWGYGGQFMTTKPEDQTHLHTIVTPLYPRGSLKSLLDKYEKVPFSILKVWLLQMIAAMADFTFFSLAHGDIKLENYLVGDSGNLALADFGGLQTGVRLDKLPIFHREILSMP</sequence>
<dbReference type="PROSITE" id="PS50011">
    <property type="entry name" value="PROTEIN_KINASE_DOM"/>
    <property type="match status" value="1"/>
</dbReference>
<keyword evidence="3" id="KW-1185">Reference proteome</keyword>
<protein>
    <recommendedName>
        <fullName evidence="1">Protein kinase domain-containing protein</fullName>
    </recommendedName>
</protein>
<dbReference type="PANTHER" id="PTHR44329">
    <property type="entry name" value="SERINE/THREONINE-PROTEIN KINASE TNNI3K-RELATED"/>
    <property type="match status" value="1"/>
</dbReference>
<dbReference type="AlphaFoldDB" id="A0AAW1SSA4"/>
<dbReference type="InterPro" id="IPR011009">
    <property type="entry name" value="Kinase-like_dom_sf"/>
</dbReference>
<dbReference type="InterPro" id="IPR051681">
    <property type="entry name" value="Ser/Thr_Kinases-Pseudokinases"/>
</dbReference>
<dbReference type="EMBL" id="JALJOV010001085">
    <property type="protein sequence ID" value="KAK9854800.1"/>
    <property type="molecule type" value="Genomic_DNA"/>
</dbReference>
<organism evidence="2 3">
    <name type="scientific">Apatococcus fuscideae</name>
    <dbReference type="NCBI Taxonomy" id="2026836"/>
    <lineage>
        <taxon>Eukaryota</taxon>
        <taxon>Viridiplantae</taxon>
        <taxon>Chlorophyta</taxon>
        <taxon>core chlorophytes</taxon>
        <taxon>Trebouxiophyceae</taxon>
        <taxon>Chlorellales</taxon>
        <taxon>Chlorellaceae</taxon>
        <taxon>Apatococcus</taxon>
    </lineage>
</organism>